<keyword evidence="5" id="KW-1185">Reference proteome</keyword>
<dbReference type="Gene3D" id="3.40.50.1820">
    <property type="entry name" value="alpha/beta hydrolase"/>
    <property type="match status" value="1"/>
</dbReference>
<dbReference type="Proteomes" id="UP000663879">
    <property type="component" value="Unassembled WGS sequence"/>
</dbReference>
<accession>A0A814EGT4</accession>
<dbReference type="PANTHER" id="PTHR23509">
    <property type="entry name" value="PA-PL1 PHOSPHOLIPASE FAMILY"/>
    <property type="match status" value="1"/>
</dbReference>
<evidence type="ECO:0000256" key="1">
    <source>
        <dbReference type="ARBA" id="ARBA00038464"/>
    </source>
</evidence>
<dbReference type="InterPro" id="IPR004170">
    <property type="entry name" value="WWE_dom"/>
</dbReference>
<evidence type="ECO:0000313" key="5">
    <source>
        <dbReference type="Proteomes" id="UP000663879"/>
    </source>
</evidence>
<dbReference type="InterPro" id="IPR029058">
    <property type="entry name" value="AB_hydrolase_fold"/>
</dbReference>
<reference evidence="4" key="1">
    <citation type="submission" date="2021-02" db="EMBL/GenBank/DDBJ databases">
        <authorList>
            <person name="Nowell W R."/>
        </authorList>
    </citation>
    <scope>NUCLEOTIDE SEQUENCE</scope>
    <source>
        <strain evidence="4">Ploen Becks lab</strain>
    </source>
</reference>
<dbReference type="OrthoDB" id="431378at2759"/>
<organism evidence="4 5">
    <name type="scientific">Brachionus calyciflorus</name>
    <dbReference type="NCBI Taxonomy" id="104777"/>
    <lineage>
        <taxon>Eukaryota</taxon>
        <taxon>Metazoa</taxon>
        <taxon>Spiralia</taxon>
        <taxon>Gnathifera</taxon>
        <taxon>Rotifera</taxon>
        <taxon>Eurotatoria</taxon>
        <taxon>Monogononta</taxon>
        <taxon>Pseudotrocha</taxon>
        <taxon>Ploima</taxon>
        <taxon>Brachionidae</taxon>
        <taxon>Brachionus</taxon>
    </lineage>
</organism>
<name>A0A814EGT4_9BILA</name>
<dbReference type="PROSITE" id="PS51043">
    <property type="entry name" value="DDHD"/>
    <property type="match status" value="1"/>
</dbReference>
<dbReference type="EMBL" id="CAJNOC010003124">
    <property type="protein sequence ID" value="CAF0968805.1"/>
    <property type="molecule type" value="Genomic_DNA"/>
</dbReference>
<dbReference type="GO" id="GO:0046872">
    <property type="term" value="F:metal ion binding"/>
    <property type="evidence" value="ECO:0007669"/>
    <property type="project" value="InterPro"/>
</dbReference>
<dbReference type="PROSITE" id="PS50918">
    <property type="entry name" value="WWE"/>
    <property type="match status" value="1"/>
</dbReference>
<dbReference type="Pfam" id="PF02862">
    <property type="entry name" value="DDHD"/>
    <property type="match status" value="2"/>
</dbReference>
<evidence type="ECO:0000259" key="2">
    <source>
        <dbReference type="PROSITE" id="PS50918"/>
    </source>
</evidence>
<proteinExistence type="inferred from homology"/>
<sequence length="443" mass="52417">MSDTWLYYWFYKLKESDPLWNPFSQKDSDKLENEYSHIKEDQTCLIPVKAGRYDVDIKLKLITPVYWEAENGFVKRFKWSKIKKEIHDEEMNQTLKTFNQSVDPDEIDKFDNVCFIVHGIGEGCDLQLRSILDCANNFKVISNEIINANLKSSQEFNSIEFLPISWHNVLHSDKEKWKDITLPSIPSLRLFSNTAISDMIFYSNSIYRKQITETVVNNLNKYVKKFLERNPYYNGKISLIGHSLGSLILFDLLSNFPSETPNLKFEFKVDNFFAMGSPIPFFLTTRGVNLMDVNFKLNCDFFYNIFHQLDPFAYRIEPMIKSTDIKEPVLINRCNLDSPNSLWKMLTFNSNSQIHKVTNNEYLTQDENVYNYQRICDGFNKNSKLKRIDFALDKTLFENFDYLLFLTAHSSYWDSYDLILFVLKQLYYQDEMEELTEIQENNH</sequence>
<feature type="domain" description="WWE" evidence="2">
    <location>
        <begin position="1"/>
        <end position="76"/>
    </location>
</feature>
<dbReference type="InterPro" id="IPR058055">
    <property type="entry name" value="PA-PLA1"/>
</dbReference>
<comment type="similarity">
    <text evidence="1">Belongs to the PA-PLA1 family.</text>
</comment>
<gene>
    <name evidence="4" type="ORF">OXX778_LOCUS14810</name>
</gene>
<dbReference type="PANTHER" id="PTHR23509:SF10">
    <property type="entry name" value="LD21067P"/>
    <property type="match status" value="1"/>
</dbReference>
<dbReference type="InterPro" id="IPR004177">
    <property type="entry name" value="DDHD_dom"/>
</dbReference>
<dbReference type="AlphaFoldDB" id="A0A814EGT4"/>
<evidence type="ECO:0000259" key="3">
    <source>
        <dbReference type="PROSITE" id="PS51043"/>
    </source>
</evidence>
<dbReference type="GO" id="GO:0004620">
    <property type="term" value="F:phospholipase activity"/>
    <property type="evidence" value="ECO:0007669"/>
    <property type="project" value="TreeGrafter"/>
</dbReference>
<dbReference type="GO" id="GO:0005737">
    <property type="term" value="C:cytoplasm"/>
    <property type="evidence" value="ECO:0007669"/>
    <property type="project" value="TreeGrafter"/>
</dbReference>
<dbReference type="Pfam" id="PF02825">
    <property type="entry name" value="WWE"/>
    <property type="match status" value="1"/>
</dbReference>
<dbReference type="SUPFAM" id="SSF53474">
    <property type="entry name" value="alpha/beta-Hydrolases"/>
    <property type="match status" value="1"/>
</dbReference>
<dbReference type="SMART" id="SM01127">
    <property type="entry name" value="DDHD"/>
    <property type="match status" value="1"/>
</dbReference>
<comment type="caution">
    <text evidence="4">The sequence shown here is derived from an EMBL/GenBank/DDBJ whole genome shotgun (WGS) entry which is preliminary data.</text>
</comment>
<evidence type="ECO:0008006" key="6">
    <source>
        <dbReference type="Google" id="ProtNLM"/>
    </source>
</evidence>
<feature type="domain" description="DDHD" evidence="3">
    <location>
        <begin position="265"/>
        <end position="428"/>
    </location>
</feature>
<evidence type="ECO:0000313" key="4">
    <source>
        <dbReference type="EMBL" id="CAF0968805.1"/>
    </source>
</evidence>
<protein>
    <recommendedName>
        <fullName evidence="6">DDHD domain-containing protein</fullName>
    </recommendedName>
</protein>